<evidence type="ECO:0000313" key="2">
    <source>
        <dbReference type="Proteomes" id="UP000447081"/>
    </source>
</evidence>
<feature type="non-terminal residue" evidence="1">
    <location>
        <position position="1"/>
    </location>
</feature>
<reference evidence="1 2" key="1">
    <citation type="submission" date="2019-12" db="EMBL/GenBank/DDBJ databases">
        <title>Enteriobacteria Tanzani isolates_10434.</title>
        <authorList>
            <person name="Subbiah M."/>
            <person name="Call D."/>
        </authorList>
    </citation>
    <scope>NUCLEOTIDE SEQUENCE [LARGE SCALE GENOMIC DNA]</scope>
    <source>
        <strain evidence="1 2">10434wG3</strain>
    </source>
</reference>
<proteinExistence type="predicted"/>
<sequence>TLARGYSVTTATDGNVLKKVKQVKAGEMLTTRLEDGWIESEVKNIQPVKKSRKKVH</sequence>
<gene>
    <name evidence="1" type="primary">xseA</name>
    <name evidence="1" type="ORF">GRW24_28655</name>
</gene>
<dbReference type="Proteomes" id="UP000447081">
    <property type="component" value="Unassembled WGS sequence"/>
</dbReference>
<comment type="caution">
    <text evidence="1">The sequence shown here is derived from an EMBL/GenBank/DDBJ whole genome shotgun (WGS) entry which is preliminary data.</text>
</comment>
<dbReference type="EC" id="3.1.11.6" evidence="1"/>
<dbReference type="EMBL" id="WUIG01001225">
    <property type="protein sequence ID" value="MXJ12383.1"/>
    <property type="molecule type" value="Genomic_DNA"/>
</dbReference>
<organism evidence="1 2">
    <name type="scientific">Escherichia coli</name>
    <dbReference type="NCBI Taxonomy" id="562"/>
    <lineage>
        <taxon>Bacteria</taxon>
        <taxon>Pseudomonadati</taxon>
        <taxon>Pseudomonadota</taxon>
        <taxon>Gammaproteobacteria</taxon>
        <taxon>Enterobacterales</taxon>
        <taxon>Enterobacteriaceae</taxon>
        <taxon>Escherichia</taxon>
    </lineage>
</organism>
<keyword evidence="1" id="KW-0378">Hydrolase</keyword>
<name>A0A8T6BTR7_ECOLX</name>
<evidence type="ECO:0000313" key="1">
    <source>
        <dbReference type="EMBL" id="MXJ12383.1"/>
    </source>
</evidence>
<dbReference type="GO" id="GO:0008855">
    <property type="term" value="F:exodeoxyribonuclease VII activity"/>
    <property type="evidence" value="ECO:0007669"/>
    <property type="project" value="UniProtKB-EC"/>
</dbReference>
<protein>
    <submittedName>
        <fullName evidence="1">Exodeoxyribonuclease VII large subunit</fullName>
        <ecNumber evidence="1">3.1.11.6</ecNumber>
    </submittedName>
</protein>
<dbReference type="AlphaFoldDB" id="A0A8T6BTR7"/>
<accession>A0A8T6BTR7</accession>